<keyword evidence="2" id="KW-1185">Reference proteome</keyword>
<protein>
    <submittedName>
        <fullName evidence="1">Uncharacterized protein</fullName>
    </submittedName>
</protein>
<reference evidence="1 2" key="1">
    <citation type="submission" date="2016-10" db="EMBL/GenBank/DDBJ databases">
        <authorList>
            <person name="de Groot N.N."/>
        </authorList>
    </citation>
    <scope>NUCLEOTIDE SEQUENCE [LARGE SCALE GENOMIC DNA]</scope>
    <source>
        <strain evidence="1 2">DSM 44892</strain>
    </source>
</reference>
<proteinExistence type="predicted"/>
<evidence type="ECO:0000313" key="1">
    <source>
        <dbReference type="EMBL" id="SDH60302.1"/>
    </source>
</evidence>
<name>A0A1G8DRK5_9NOCA</name>
<dbReference type="RefSeq" id="WP_139183159.1">
    <property type="nucleotide sequence ID" value="NZ_CP048813.1"/>
</dbReference>
<sequence>MHSHQLDVLSTRTAAPASGRDWLRLRHVAMSPTAAIAVGAALLAAGLALVAGSSMLVGVAAALSVLGGVILASVLI</sequence>
<accession>A0A1G8DRK5</accession>
<gene>
    <name evidence="1" type="ORF">SAMN05444695_102385</name>
</gene>
<dbReference type="EMBL" id="FNDN01000002">
    <property type="protein sequence ID" value="SDH60302.1"/>
    <property type="molecule type" value="Genomic_DNA"/>
</dbReference>
<dbReference type="Proteomes" id="UP000183263">
    <property type="component" value="Unassembled WGS sequence"/>
</dbReference>
<organism evidence="1 2">
    <name type="scientific">Rhodococcus triatomae</name>
    <dbReference type="NCBI Taxonomy" id="300028"/>
    <lineage>
        <taxon>Bacteria</taxon>
        <taxon>Bacillati</taxon>
        <taxon>Actinomycetota</taxon>
        <taxon>Actinomycetes</taxon>
        <taxon>Mycobacteriales</taxon>
        <taxon>Nocardiaceae</taxon>
        <taxon>Rhodococcus</taxon>
    </lineage>
</organism>
<dbReference type="AlphaFoldDB" id="A0A1G8DRK5"/>
<evidence type="ECO:0000313" key="2">
    <source>
        <dbReference type="Proteomes" id="UP000183263"/>
    </source>
</evidence>